<dbReference type="RefSeq" id="WP_173065434.1">
    <property type="nucleotide sequence ID" value="NZ_AP022853.1"/>
</dbReference>
<dbReference type="CDD" id="cd17546">
    <property type="entry name" value="REC_hyHK_CKI1_RcsC-like"/>
    <property type="match status" value="1"/>
</dbReference>
<organism evidence="4 5">
    <name type="scientific">Sulfurimicrobium lacus</name>
    <dbReference type="NCBI Taxonomy" id="2715678"/>
    <lineage>
        <taxon>Bacteria</taxon>
        <taxon>Pseudomonadati</taxon>
        <taxon>Pseudomonadota</taxon>
        <taxon>Betaproteobacteria</taxon>
        <taxon>Nitrosomonadales</taxon>
        <taxon>Sulfuricellaceae</taxon>
        <taxon>Sulfurimicrobium</taxon>
    </lineage>
</organism>
<dbReference type="KEGG" id="slac:SKTS_24500"/>
<dbReference type="Pfam" id="PF07228">
    <property type="entry name" value="SpoIIE"/>
    <property type="match status" value="1"/>
</dbReference>
<evidence type="ECO:0000259" key="3">
    <source>
        <dbReference type="PROSITE" id="PS50110"/>
    </source>
</evidence>
<evidence type="ECO:0000256" key="2">
    <source>
        <dbReference type="PROSITE-ProRule" id="PRU00169"/>
    </source>
</evidence>
<name>A0A6F8VD12_9PROT</name>
<feature type="domain" description="Response regulatory" evidence="3">
    <location>
        <begin position="6"/>
        <end position="122"/>
    </location>
</feature>
<dbReference type="SUPFAM" id="SSF52172">
    <property type="entry name" value="CheY-like"/>
    <property type="match status" value="1"/>
</dbReference>
<dbReference type="SUPFAM" id="SSF55874">
    <property type="entry name" value="ATPase domain of HSP90 chaperone/DNA topoisomerase II/histidine kinase"/>
    <property type="match status" value="1"/>
</dbReference>
<dbReference type="PANTHER" id="PTHR43156:SF2">
    <property type="entry name" value="STAGE II SPORULATION PROTEIN E"/>
    <property type="match status" value="1"/>
</dbReference>
<dbReference type="PANTHER" id="PTHR43156">
    <property type="entry name" value="STAGE II SPORULATION PROTEIN E-RELATED"/>
    <property type="match status" value="1"/>
</dbReference>
<protein>
    <submittedName>
        <fullName evidence="4">Fused response regulator/phosphatase</fullName>
    </submittedName>
</protein>
<dbReference type="PROSITE" id="PS50110">
    <property type="entry name" value="RESPONSE_REGULATORY"/>
    <property type="match status" value="1"/>
</dbReference>
<dbReference type="Gene3D" id="3.60.40.10">
    <property type="entry name" value="PPM-type phosphatase domain"/>
    <property type="match status" value="1"/>
</dbReference>
<dbReference type="EMBL" id="AP022853">
    <property type="protein sequence ID" value="BCB27564.1"/>
    <property type="molecule type" value="Genomic_DNA"/>
</dbReference>
<dbReference type="GO" id="GO:0016791">
    <property type="term" value="F:phosphatase activity"/>
    <property type="evidence" value="ECO:0007669"/>
    <property type="project" value="TreeGrafter"/>
</dbReference>
<keyword evidence="1" id="KW-0378">Hydrolase</keyword>
<accession>A0A6F8VD12</accession>
<dbReference type="InterPro" id="IPR052016">
    <property type="entry name" value="Bact_Sigma-Reg"/>
</dbReference>
<dbReference type="Pfam" id="PF00072">
    <property type="entry name" value="Response_reg"/>
    <property type="match status" value="1"/>
</dbReference>
<dbReference type="SUPFAM" id="SSF81606">
    <property type="entry name" value="PP2C-like"/>
    <property type="match status" value="1"/>
</dbReference>
<dbReference type="InterPro" id="IPR036457">
    <property type="entry name" value="PPM-type-like_dom_sf"/>
</dbReference>
<dbReference type="Proteomes" id="UP000502260">
    <property type="component" value="Chromosome"/>
</dbReference>
<dbReference type="Gene3D" id="3.40.50.2300">
    <property type="match status" value="1"/>
</dbReference>
<proteinExistence type="predicted"/>
<dbReference type="Gene3D" id="3.30.565.10">
    <property type="entry name" value="Histidine kinase-like ATPase, C-terminal domain"/>
    <property type="match status" value="1"/>
</dbReference>
<keyword evidence="2" id="KW-0597">Phosphoprotein</keyword>
<dbReference type="CDD" id="cd16936">
    <property type="entry name" value="HATPase_RsbW-like"/>
    <property type="match status" value="1"/>
</dbReference>
<evidence type="ECO:0000256" key="1">
    <source>
        <dbReference type="ARBA" id="ARBA00022801"/>
    </source>
</evidence>
<dbReference type="InterPro" id="IPR011006">
    <property type="entry name" value="CheY-like_superfamily"/>
</dbReference>
<gene>
    <name evidence="4" type="ORF">SKTS_24500</name>
</gene>
<dbReference type="InterPro" id="IPR001932">
    <property type="entry name" value="PPM-type_phosphatase-like_dom"/>
</dbReference>
<evidence type="ECO:0000313" key="5">
    <source>
        <dbReference type="Proteomes" id="UP000502260"/>
    </source>
</evidence>
<dbReference type="GO" id="GO:0000160">
    <property type="term" value="P:phosphorelay signal transduction system"/>
    <property type="evidence" value="ECO:0007669"/>
    <property type="project" value="InterPro"/>
</dbReference>
<keyword evidence="5" id="KW-1185">Reference proteome</keyword>
<dbReference type="Pfam" id="PF13581">
    <property type="entry name" value="HATPase_c_2"/>
    <property type="match status" value="1"/>
</dbReference>
<dbReference type="SMART" id="SM00331">
    <property type="entry name" value="PP2C_SIG"/>
    <property type="match status" value="1"/>
</dbReference>
<dbReference type="InterPro" id="IPR001789">
    <property type="entry name" value="Sig_transdc_resp-reg_receiver"/>
</dbReference>
<sequence length="570" mass="64272">MPKQLKILVVDDTEPNLLLVSKFINKLGHQTVQARNGLEAVEKFSEESPDLVLMDVMMPEMDGYEATARIRELYPNKWVPIMFLTAKSHDADHVKGIQVGGDDYITKPVNLVILEARIKAVTRIAELQRQIVENAEQLEIYRDENERELELAKHLIQKITHYDYLEHHSIQLWNKPAQHFSGDIFLAALTPADEIHLLLADGTGHGLSAALNVIPVVEVFYGMTSKGFAISSIAQELNRKIKQLMPIERFVAATLVSINLSDRIMHVWNGGNPPALFVDEKGVVQRSWKSTHPALGIFSDAEFDAGTELFHWSEPGQLYMFSDGPIEAQNASGEEFGLERLTQVLASNPVEQRYEQLIAAIDSHMEGLPAHDDISIGLIRCPVNVPEDSPRQETDGTQQAILPTTDCPLRWKLSLRLTPSELKTIDVVPMLLAWMDQMHFNTNHRGQVFLIFTELFNNALDHGILEIDSSLKNGPDGLELYFEQRRLKLADLQHGILEIEIERLRQHHHENLRMRIKDNGNGFDYKSITSTNISDSTRPSGRGLALVKSLCSRLEFSGNGNEVTVYYTLA</sequence>
<dbReference type="InterPro" id="IPR036890">
    <property type="entry name" value="HATPase_C_sf"/>
</dbReference>
<dbReference type="AlphaFoldDB" id="A0A6F8VD12"/>
<dbReference type="SMART" id="SM00448">
    <property type="entry name" value="REC"/>
    <property type="match status" value="1"/>
</dbReference>
<reference evidence="5" key="1">
    <citation type="submission" date="2020-03" db="EMBL/GenBank/DDBJ databases">
        <title>Complete genome sequence of sulfur-oxidizing bacterium skT11.</title>
        <authorList>
            <person name="Kanda M."/>
            <person name="Kojima H."/>
            <person name="Fukui M."/>
        </authorList>
    </citation>
    <scope>NUCLEOTIDE SEQUENCE [LARGE SCALE GENOMIC DNA]</scope>
    <source>
        <strain evidence="5">skT11</strain>
    </source>
</reference>
<dbReference type="InterPro" id="IPR003594">
    <property type="entry name" value="HATPase_dom"/>
</dbReference>
<feature type="modified residue" description="4-aspartylphosphate" evidence="2">
    <location>
        <position position="55"/>
    </location>
</feature>
<evidence type="ECO:0000313" key="4">
    <source>
        <dbReference type="EMBL" id="BCB27564.1"/>
    </source>
</evidence>